<accession>A0A3P9D7N0</accession>
<name>A0A3P9D7N0_9CICH</name>
<dbReference type="GeneTree" id="ENSGT01150000286911"/>
<keyword evidence="2" id="KW-0677">Repeat</keyword>
<evidence type="ECO:0008006" key="5">
    <source>
        <dbReference type="Google" id="ProtNLM"/>
    </source>
</evidence>
<keyword evidence="4" id="KW-1185">Reference proteome</keyword>
<keyword evidence="1" id="KW-0433">Leucine-rich repeat</keyword>
<dbReference type="PANTHER" id="PTHR24106">
    <property type="entry name" value="NACHT, LRR AND CARD DOMAINS-CONTAINING"/>
    <property type="match status" value="1"/>
</dbReference>
<dbReference type="InterPro" id="IPR032675">
    <property type="entry name" value="LRR_dom_sf"/>
</dbReference>
<dbReference type="Gene3D" id="3.80.10.10">
    <property type="entry name" value="Ribonuclease Inhibitor"/>
    <property type="match status" value="2"/>
</dbReference>
<reference evidence="3" key="2">
    <citation type="submission" date="2025-09" db="UniProtKB">
        <authorList>
            <consortium name="Ensembl"/>
        </authorList>
    </citation>
    <scope>IDENTIFICATION</scope>
</reference>
<dbReference type="InterPro" id="IPR001611">
    <property type="entry name" value="Leu-rich_rpt"/>
</dbReference>
<dbReference type="SUPFAM" id="SSF52047">
    <property type="entry name" value="RNI-like"/>
    <property type="match status" value="1"/>
</dbReference>
<protein>
    <recommendedName>
        <fullName evidence="5">NACHT LRR and PYD domain-containing protein</fullName>
    </recommendedName>
</protein>
<dbReference type="Ensembl" id="ENSMZET00005031054.1">
    <property type="protein sequence ID" value="ENSMZEP00005030106.1"/>
    <property type="gene ID" value="ENSMZEG00005022447.1"/>
</dbReference>
<evidence type="ECO:0000313" key="3">
    <source>
        <dbReference type="Ensembl" id="ENSMZEP00005030106.1"/>
    </source>
</evidence>
<evidence type="ECO:0000313" key="4">
    <source>
        <dbReference type="Proteomes" id="UP000265160"/>
    </source>
</evidence>
<organism evidence="3 4">
    <name type="scientific">Maylandia zebra</name>
    <name type="common">zebra mbuna</name>
    <dbReference type="NCBI Taxonomy" id="106582"/>
    <lineage>
        <taxon>Eukaryota</taxon>
        <taxon>Metazoa</taxon>
        <taxon>Chordata</taxon>
        <taxon>Craniata</taxon>
        <taxon>Vertebrata</taxon>
        <taxon>Euteleostomi</taxon>
        <taxon>Actinopterygii</taxon>
        <taxon>Neopterygii</taxon>
        <taxon>Teleostei</taxon>
        <taxon>Neoteleostei</taxon>
        <taxon>Acanthomorphata</taxon>
        <taxon>Ovalentaria</taxon>
        <taxon>Cichlomorphae</taxon>
        <taxon>Cichliformes</taxon>
        <taxon>Cichlidae</taxon>
        <taxon>African cichlids</taxon>
        <taxon>Pseudocrenilabrinae</taxon>
        <taxon>Haplochromini</taxon>
        <taxon>Maylandia</taxon>
        <taxon>Maylandia zebra complex</taxon>
    </lineage>
</organism>
<dbReference type="Proteomes" id="UP000265160">
    <property type="component" value="Unplaced"/>
</dbReference>
<proteinExistence type="predicted"/>
<dbReference type="InterPro" id="IPR051261">
    <property type="entry name" value="NLR"/>
</dbReference>
<dbReference type="SMART" id="SM00368">
    <property type="entry name" value="LRR_RI"/>
    <property type="match status" value="7"/>
</dbReference>
<dbReference type="Pfam" id="PF13516">
    <property type="entry name" value="LRR_6"/>
    <property type="match status" value="3"/>
</dbReference>
<dbReference type="PROSITE" id="PS51450">
    <property type="entry name" value="LRR"/>
    <property type="match status" value="1"/>
</dbReference>
<evidence type="ECO:0000256" key="1">
    <source>
        <dbReference type="ARBA" id="ARBA00022614"/>
    </source>
</evidence>
<reference evidence="3" key="1">
    <citation type="submission" date="2025-08" db="UniProtKB">
        <authorList>
            <consortium name="Ensembl"/>
        </authorList>
    </citation>
    <scope>IDENTIFICATION</scope>
</reference>
<evidence type="ECO:0000256" key="2">
    <source>
        <dbReference type="ARBA" id="ARBA00022737"/>
    </source>
</evidence>
<dbReference type="AlphaFoldDB" id="A0A3P9D7N0"/>
<sequence>AKMNVMLNQQKTWTHLIPNCGLSEISCDYLAAALKSNPSHLRELDLFNNNNLQDPGVKHLCGFLESPGCKLETLRLRYCKLSKRSFEALSEILSSPSNHLRELDLSLNKLQDSGLDLLCVGLKSPDCKLETLRLEGCDLSEISCDYLAAALKSNPSHLRELNLSNDSWSSTINNLQDPGVKHLCGFLESPGCKLETLRLSWCGLSEISCDYLAAALKSNPSHLRELDLSINYNLQDPGVKHLCGFLESPGCKLETLRSVSMF</sequence>